<feature type="compositionally biased region" description="Polar residues" evidence="1">
    <location>
        <begin position="111"/>
        <end position="120"/>
    </location>
</feature>
<feature type="region of interest" description="Disordered" evidence="1">
    <location>
        <begin position="177"/>
        <end position="214"/>
    </location>
</feature>
<comment type="caution">
    <text evidence="2">The sequence shown here is derived from an EMBL/GenBank/DDBJ whole genome shotgun (WGS) entry which is preliminary data.</text>
</comment>
<reference evidence="2" key="1">
    <citation type="journal article" date="2021" name="Nat. Commun.">
        <title>Genetic determinants of endophytism in the Arabidopsis root mycobiome.</title>
        <authorList>
            <person name="Mesny F."/>
            <person name="Miyauchi S."/>
            <person name="Thiergart T."/>
            <person name="Pickel B."/>
            <person name="Atanasova L."/>
            <person name="Karlsson M."/>
            <person name="Huettel B."/>
            <person name="Barry K.W."/>
            <person name="Haridas S."/>
            <person name="Chen C."/>
            <person name="Bauer D."/>
            <person name="Andreopoulos W."/>
            <person name="Pangilinan J."/>
            <person name="LaButti K."/>
            <person name="Riley R."/>
            <person name="Lipzen A."/>
            <person name="Clum A."/>
            <person name="Drula E."/>
            <person name="Henrissat B."/>
            <person name="Kohler A."/>
            <person name="Grigoriev I.V."/>
            <person name="Martin F.M."/>
            <person name="Hacquard S."/>
        </authorList>
    </citation>
    <scope>NUCLEOTIDE SEQUENCE</scope>
    <source>
        <strain evidence="2">MPI-CAGE-AT-0021</strain>
    </source>
</reference>
<accession>A0A9P9DLI7</accession>
<dbReference type="EMBL" id="JAGMUU010000027">
    <property type="protein sequence ID" value="KAH7121720.1"/>
    <property type="molecule type" value="Genomic_DNA"/>
</dbReference>
<protein>
    <submittedName>
        <fullName evidence="2">Uncharacterized protein</fullName>
    </submittedName>
</protein>
<name>A0A9P9DLI7_9HYPO</name>
<dbReference type="AlphaFoldDB" id="A0A9P9DLI7"/>
<evidence type="ECO:0000313" key="2">
    <source>
        <dbReference type="EMBL" id="KAH7121720.1"/>
    </source>
</evidence>
<organism evidence="2 3">
    <name type="scientific">Dactylonectria estremocensis</name>
    <dbReference type="NCBI Taxonomy" id="1079267"/>
    <lineage>
        <taxon>Eukaryota</taxon>
        <taxon>Fungi</taxon>
        <taxon>Dikarya</taxon>
        <taxon>Ascomycota</taxon>
        <taxon>Pezizomycotina</taxon>
        <taxon>Sordariomycetes</taxon>
        <taxon>Hypocreomycetidae</taxon>
        <taxon>Hypocreales</taxon>
        <taxon>Nectriaceae</taxon>
        <taxon>Dactylonectria</taxon>
    </lineage>
</organism>
<proteinExistence type="predicted"/>
<evidence type="ECO:0000256" key="1">
    <source>
        <dbReference type="SAM" id="MobiDB-lite"/>
    </source>
</evidence>
<gene>
    <name evidence="2" type="ORF">B0J13DRAFT_628861</name>
</gene>
<feature type="compositionally biased region" description="Basic residues" evidence="1">
    <location>
        <begin position="20"/>
        <end position="29"/>
    </location>
</feature>
<dbReference type="Proteomes" id="UP000717696">
    <property type="component" value="Unassembled WGS sequence"/>
</dbReference>
<keyword evidence="3" id="KW-1185">Reference proteome</keyword>
<feature type="compositionally biased region" description="Low complexity" evidence="1">
    <location>
        <begin position="34"/>
        <end position="53"/>
    </location>
</feature>
<feature type="compositionally biased region" description="Pro residues" evidence="1">
    <location>
        <begin position="54"/>
        <end position="67"/>
    </location>
</feature>
<feature type="region of interest" description="Disordered" evidence="1">
    <location>
        <begin position="1"/>
        <end position="120"/>
    </location>
</feature>
<evidence type="ECO:0000313" key="3">
    <source>
        <dbReference type="Proteomes" id="UP000717696"/>
    </source>
</evidence>
<feature type="compositionally biased region" description="Gly residues" evidence="1">
    <location>
        <begin position="83"/>
        <end position="94"/>
    </location>
</feature>
<sequence length="214" mass="22091">MSTNPDDRANASGNPSRRDQRNRRRRRRPERAIGPPAVATTAQPAVAVTASPAPGSPAPGGPAPRGPPSGGSYSGGLAPQGPAFGGSFSGGPALGGPAPRGPAPGGPVPGSYQTNSTPSLSIVGPVVRSREEAALFYDQVRARILTDEVLLIASAVRREPRRRRLAFQRRPIDWMALTGEQPGEDTPGFVIGEVESRPETHPGTAHKGPPAAGI</sequence>